<dbReference type="PATRIC" id="fig|1157951.4.peg.4188"/>
<reference evidence="1 2" key="1">
    <citation type="journal article" date="2012" name="J. Bacteriol.">
        <title>Complete Genome Sequence of Providencia stuartii Clinical Isolate MRSN 2154.</title>
        <authorList>
            <person name="Clifford R.J."/>
            <person name="Hang J."/>
            <person name="Riley M.C."/>
            <person name="Onmus-Leone F."/>
            <person name="Kuschner R.A."/>
            <person name="Lesho E.P."/>
            <person name="Waterman P.E."/>
        </authorList>
    </citation>
    <scope>NUCLEOTIDE SEQUENCE [LARGE SCALE GENOMIC DNA]</scope>
    <source>
        <strain evidence="1 2">MRSN 2154</strain>
    </source>
</reference>
<dbReference type="RefSeq" id="WP_014658353.1">
    <property type="nucleotide sequence ID" value="NC_017731.1"/>
</dbReference>
<dbReference type="AlphaFoldDB" id="A0A140NTF3"/>
<dbReference type="GeneID" id="93519316"/>
<organism evidence="1 2">
    <name type="scientific">Providencia stuartii (strain MRSN 2154)</name>
    <dbReference type="NCBI Taxonomy" id="1157951"/>
    <lineage>
        <taxon>Bacteria</taxon>
        <taxon>Pseudomonadati</taxon>
        <taxon>Pseudomonadota</taxon>
        <taxon>Gammaproteobacteria</taxon>
        <taxon>Enterobacterales</taxon>
        <taxon>Morganellaceae</taxon>
        <taxon>Providencia</taxon>
    </lineage>
</organism>
<name>A0A140NTF3_PROSM</name>
<dbReference type="InterPro" id="IPR037883">
    <property type="entry name" value="Knr4/Smi1-like_sf"/>
</dbReference>
<sequence>MTPEQFHEQIWKALKPINKEEFHAVASVPPTAEAVSFIETSTGIKIPEEFATFSMKTNGLCIMAKESVWPEAKLFDVAPAWTFHCGVVLLGIDTDDLPEWASILEAYKQLVERFEITDVLPLLTIYGDSNHVWGVRKDGAFVEVYDDEITVLDKEFTDVYSEEIEALMQRLNDMKKRVAARQK</sequence>
<evidence type="ECO:0008006" key="3">
    <source>
        <dbReference type="Google" id="ProtNLM"/>
    </source>
</evidence>
<dbReference type="OrthoDB" id="9805586at2"/>
<gene>
    <name evidence="1" type="ordered locus">S70_20840</name>
</gene>
<dbReference type="Gene3D" id="3.40.1580.10">
    <property type="entry name" value="SMI1/KNR4-like"/>
    <property type="match status" value="1"/>
</dbReference>
<dbReference type="SUPFAM" id="SSF160631">
    <property type="entry name" value="SMI1/KNR4-like"/>
    <property type="match status" value="1"/>
</dbReference>
<proteinExistence type="predicted"/>
<dbReference type="Proteomes" id="UP000005012">
    <property type="component" value="Chromosome"/>
</dbReference>
<dbReference type="KEGG" id="psi:S70_20840"/>
<protein>
    <recommendedName>
        <fullName evidence="3">Knr4/Smi1-like domain-containing protein</fullName>
    </recommendedName>
</protein>
<dbReference type="EMBL" id="CP003488">
    <property type="protein sequence ID" value="AFH95948.1"/>
    <property type="molecule type" value="Genomic_DNA"/>
</dbReference>
<reference evidence="2" key="2">
    <citation type="submission" date="2012-04" db="EMBL/GenBank/DDBJ databases">
        <title>Complete genome sequence of Providencia stuartii clinical isolate MRSN 2154.</title>
        <authorList>
            <person name="Clifford R.J."/>
            <person name="Hang J."/>
            <person name="Riley M.C."/>
            <person name="Onmus-Leone F."/>
            <person name="Kuschner R.A."/>
            <person name="Lesho E.P."/>
            <person name="Waterman P.E."/>
        </authorList>
    </citation>
    <scope>NUCLEOTIDE SEQUENCE [LARGE SCALE GENOMIC DNA]</scope>
    <source>
        <strain evidence="2">MRSN 2154</strain>
    </source>
</reference>
<dbReference type="HOGENOM" id="CLU_124959_0_0_6"/>
<evidence type="ECO:0000313" key="2">
    <source>
        <dbReference type="Proteomes" id="UP000005012"/>
    </source>
</evidence>
<accession>A0A140NTF3</accession>
<evidence type="ECO:0000313" key="1">
    <source>
        <dbReference type="EMBL" id="AFH95948.1"/>
    </source>
</evidence>